<dbReference type="PANTHER" id="PTHR31071:SF7">
    <property type="entry name" value="OS04G0382800 PROTEIN"/>
    <property type="match status" value="1"/>
</dbReference>
<protein>
    <submittedName>
        <fullName evidence="1">Uncharacterized protein</fullName>
    </submittedName>
</protein>
<keyword evidence="2" id="KW-1185">Reference proteome</keyword>
<accession>A0A8X8Z1U2</accession>
<gene>
    <name evidence="1" type="ORF">SASPL_150232</name>
</gene>
<proteinExistence type="predicted"/>
<sequence length="154" mass="17656">MHVGFKQMDVGWGPAAYGGVSKGIYWAAGHDDSIASEKKTPSISRREVKFNIILYINCLSMNMACRLRVWSRPRLRVNRSVEADQPSSHMSVVSALHAELERAQTQVNYLMQEQRNRDKVHHLIKCFAEEKMSWKRSSSSHQPSSHMLGLVRKF</sequence>
<organism evidence="1">
    <name type="scientific">Salvia splendens</name>
    <name type="common">Scarlet sage</name>
    <dbReference type="NCBI Taxonomy" id="180675"/>
    <lineage>
        <taxon>Eukaryota</taxon>
        <taxon>Viridiplantae</taxon>
        <taxon>Streptophyta</taxon>
        <taxon>Embryophyta</taxon>
        <taxon>Tracheophyta</taxon>
        <taxon>Spermatophyta</taxon>
        <taxon>Magnoliopsida</taxon>
        <taxon>eudicotyledons</taxon>
        <taxon>Gunneridae</taxon>
        <taxon>Pentapetalae</taxon>
        <taxon>asterids</taxon>
        <taxon>lamiids</taxon>
        <taxon>Lamiales</taxon>
        <taxon>Lamiaceae</taxon>
        <taxon>Nepetoideae</taxon>
        <taxon>Mentheae</taxon>
        <taxon>Salviinae</taxon>
        <taxon>Salvia</taxon>
        <taxon>Salvia subgen. Calosphace</taxon>
        <taxon>core Calosphace</taxon>
    </lineage>
</organism>
<dbReference type="AlphaFoldDB" id="A0A8X8Z1U2"/>
<evidence type="ECO:0000313" key="1">
    <source>
        <dbReference type="EMBL" id="KAG6388796.1"/>
    </source>
</evidence>
<name>A0A8X8Z1U2_SALSN</name>
<dbReference type="EMBL" id="PNBA02000020">
    <property type="protein sequence ID" value="KAG6388796.1"/>
    <property type="molecule type" value="Genomic_DNA"/>
</dbReference>
<dbReference type="PANTHER" id="PTHR31071">
    <property type="entry name" value="GB|AAF24581.1"/>
    <property type="match status" value="1"/>
</dbReference>
<evidence type="ECO:0000313" key="2">
    <source>
        <dbReference type="Proteomes" id="UP000298416"/>
    </source>
</evidence>
<reference evidence="1" key="2">
    <citation type="submission" date="2020-08" db="EMBL/GenBank/DDBJ databases">
        <title>Plant Genome Project.</title>
        <authorList>
            <person name="Zhang R.-G."/>
        </authorList>
    </citation>
    <scope>NUCLEOTIDE SEQUENCE</scope>
    <source>
        <strain evidence="1">Huo1</strain>
        <tissue evidence="1">Leaf</tissue>
    </source>
</reference>
<dbReference type="InterPro" id="IPR043424">
    <property type="entry name" value="BLT-like"/>
</dbReference>
<comment type="caution">
    <text evidence="1">The sequence shown here is derived from an EMBL/GenBank/DDBJ whole genome shotgun (WGS) entry which is preliminary data.</text>
</comment>
<dbReference type="Proteomes" id="UP000298416">
    <property type="component" value="Unassembled WGS sequence"/>
</dbReference>
<reference evidence="1" key="1">
    <citation type="submission" date="2018-01" db="EMBL/GenBank/DDBJ databases">
        <authorList>
            <person name="Mao J.F."/>
        </authorList>
    </citation>
    <scope>NUCLEOTIDE SEQUENCE</scope>
    <source>
        <strain evidence="1">Huo1</strain>
        <tissue evidence="1">Leaf</tissue>
    </source>
</reference>